<dbReference type="AlphaFoldDB" id="A0A5J4Z4W7"/>
<dbReference type="EMBL" id="VRMN01000001">
    <property type="protein sequence ID" value="KAA8497637.1"/>
    <property type="molecule type" value="Genomic_DNA"/>
</dbReference>
<reference evidence="3" key="1">
    <citation type="journal article" date="2019" name="Nat. Commun.">
        <title>Expansion of phycobilisome linker gene families in mesophilic red algae.</title>
        <authorList>
            <person name="Lee J."/>
            <person name="Kim D."/>
            <person name="Bhattacharya D."/>
            <person name="Yoon H.S."/>
        </authorList>
    </citation>
    <scope>NUCLEOTIDE SEQUENCE [LARGE SCALE GENOMIC DNA]</scope>
    <source>
        <strain evidence="3">CCMP 1328</strain>
    </source>
</reference>
<keyword evidence="3" id="KW-1185">Reference proteome</keyword>
<sequence length="353" mass="38898">MVSHTVPSGTNRLINRHFEAVPSELRLQASPATANKVKWTLAAAVVCTLVVTFTFMAGMGPKKHTVNVYGRALPNNGMMRADTEYECDADWYCHTAGANCDANNMVIGELDEVITERCEFRKMAHDLTSVATFLALAPEVKPSTWPCKRAVMDNCNDDMPYGCPYLELCGDSEKDDISDVITAASEFVPQQAESLTEYQDVWSAFSTENCPLAGSCTAEYDSNLCTKKGKMRLARRLIGKAMARVSMDIPTSHKVGDIINCLTCPVTVGKRDYVCMEKQMQEYLGGLLGIVFDSKVLLPKKRKFNDMEDAISKYNPAMSELAICHPLCKALLKGNIGIFTYAYESCCAAASYN</sequence>
<evidence type="ECO:0000313" key="2">
    <source>
        <dbReference type="EMBL" id="KAA8497637.1"/>
    </source>
</evidence>
<evidence type="ECO:0000256" key="1">
    <source>
        <dbReference type="SAM" id="Phobius"/>
    </source>
</evidence>
<evidence type="ECO:0000313" key="3">
    <source>
        <dbReference type="Proteomes" id="UP000324585"/>
    </source>
</evidence>
<dbReference type="Proteomes" id="UP000324585">
    <property type="component" value="Unassembled WGS sequence"/>
</dbReference>
<organism evidence="2 3">
    <name type="scientific">Porphyridium purpureum</name>
    <name type="common">Red alga</name>
    <name type="synonym">Porphyridium cruentum</name>
    <dbReference type="NCBI Taxonomy" id="35688"/>
    <lineage>
        <taxon>Eukaryota</taxon>
        <taxon>Rhodophyta</taxon>
        <taxon>Bangiophyceae</taxon>
        <taxon>Porphyridiales</taxon>
        <taxon>Porphyridiaceae</taxon>
        <taxon>Porphyridium</taxon>
    </lineage>
</organism>
<keyword evidence="1" id="KW-0472">Membrane</keyword>
<comment type="caution">
    <text evidence="2">The sequence shown here is derived from an EMBL/GenBank/DDBJ whole genome shotgun (WGS) entry which is preliminary data.</text>
</comment>
<protein>
    <submittedName>
        <fullName evidence="2">Uncharacterized protein</fullName>
    </submittedName>
</protein>
<feature type="transmembrane region" description="Helical" evidence="1">
    <location>
        <begin position="39"/>
        <end position="59"/>
    </location>
</feature>
<name>A0A5J4Z4W7_PORPP</name>
<accession>A0A5J4Z4W7</accession>
<gene>
    <name evidence="2" type="ORF">FVE85_5222</name>
</gene>
<keyword evidence="1" id="KW-1133">Transmembrane helix</keyword>
<keyword evidence="1" id="KW-0812">Transmembrane</keyword>
<proteinExistence type="predicted"/>